<evidence type="ECO:0000256" key="2">
    <source>
        <dbReference type="ARBA" id="ARBA00022448"/>
    </source>
</evidence>
<feature type="domain" description="Major facilitator superfamily (MFS) profile" evidence="8">
    <location>
        <begin position="17"/>
        <end position="469"/>
    </location>
</feature>
<dbReference type="InterPro" id="IPR011701">
    <property type="entry name" value="MFS"/>
</dbReference>
<accession>A0A556AC69</accession>
<proteinExistence type="predicted"/>
<dbReference type="InterPro" id="IPR036259">
    <property type="entry name" value="MFS_trans_sf"/>
</dbReference>
<dbReference type="RefSeq" id="WP_143950387.1">
    <property type="nucleotide sequence ID" value="NZ_BAABMB010000003.1"/>
</dbReference>
<reference evidence="9 10" key="1">
    <citation type="submission" date="2019-07" db="EMBL/GenBank/DDBJ databases">
        <title>Qingshengfaniella alkalisoli gen. nov., sp. nov., isolated from saline soil.</title>
        <authorList>
            <person name="Xu L."/>
            <person name="Huang X.-X."/>
            <person name="Sun J.-Q."/>
        </authorList>
    </citation>
    <scope>NUCLEOTIDE SEQUENCE [LARGE SCALE GENOMIC DNA]</scope>
    <source>
        <strain evidence="9 10">DSM 27279</strain>
    </source>
</reference>
<keyword evidence="5 7" id="KW-1133">Transmembrane helix</keyword>
<evidence type="ECO:0000313" key="10">
    <source>
        <dbReference type="Proteomes" id="UP000318405"/>
    </source>
</evidence>
<evidence type="ECO:0000313" key="9">
    <source>
        <dbReference type="EMBL" id="TSH90470.1"/>
    </source>
</evidence>
<keyword evidence="4 7" id="KW-0812">Transmembrane</keyword>
<evidence type="ECO:0000256" key="5">
    <source>
        <dbReference type="ARBA" id="ARBA00022989"/>
    </source>
</evidence>
<evidence type="ECO:0000256" key="3">
    <source>
        <dbReference type="ARBA" id="ARBA00022475"/>
    </source>
</evidence>
<feature type="transmembrane region" description="Helical" evidence="7">
    <location>
        <begin position="142"/>
        <end position="164"/>
    </location>
</feature>
<dbReference type="CDD" id="cd17321">
    <property type="entry name" value="MFS_MMR_MDR_like"/>
    <property type="match status" value="1"/>
</dbReference>
<keyword evidence="10" id="KW-1185">Reference proteome</keyword>
<keyword evidence="6 7" id="KW-0472">Membrane</keyword>
<feature type="transmembrane region" description="Helical" evidence="7">
    <location>
        <begin position="273"/>
        <end position="293"/>
    </location>
</feature>
<feature type="transmembrane region" description="Helical" evidence="7">
    <location>
        <begin position="170"/>
        <end position="192"/>
    </location>
</feature>
<keyword evidence="3" id="KW-1003">Cell membrane</keyword>
<dbReference type="GO" id="GO:0022857">
    <property type="term" value="F:transmembrane transporter activity"/>
    <property type="evidence" value="ECO:0007669"/>
    <property type="project" value="InterPro"/>
</dbReference>
<dbReference type="PANTHER" id="PTHR42718:SF46">
    <property type="entry name" value="BLR6921 PROTEIN"/>
    <property type="match status" value="1"/>
</dbReference>
<dbReference type="InterPro" id="IPR020846">
    <property type="entry name" value="MFS_dom"/>
</dbReference>
<dbReference type="Gene3D" id="1.20.1720.10">
    <property type="entry name" value="Multidrug resistance protein D"/>
    <property type="match status" value="1"/>
</dbReference>
<evidence type="ECO:0000259" key="8">
    <source>
        <dbReference type="PROSITE" id="PS50850"/>
    </source>
</evidence>
<organism evidence="9 10">
    <name type="scientific">Verticiella sediminum</name>
    <dbReference type="NCBI Taxonomy" id="1247510"/>
    <lineage>
        <taxon>Bacteria</taxon>
        <taxon>Pseudomonadati</taxon>
        <taxon>Pseudomonadota</taxon>
        <taxon>Betaproteobacteria</taxon>
        <taxon>Burkholderiales</taxon>
        <taxon>Alcaligenaceae</taxon>
        <taxon>Verticiella</taxon>
    </lineage>
</organism>
<feature type="transmembrane region" description="Helical" evidence="7">
    <location>
        <begin position="447"/>
        <end position="464"/>
    </location>
</feature>
<feature type="transmembrane region" description="Helical" evidence="7">
    <location>
        <begin position="83"/>
        <end position="102"/>
    </location>
</feature>
<feature type="transmembrane region" description="Helical" evidence="7">
    <location>
        <begin position="236"/>
        <end position="253"/>
    </location>
</feature>
<feature type="transmembrane region" description="Helical" evidence="7">
    <location>
        <begin position="53"/>
        <end position="71"/>
    </location>
</feature>
<dbReference type="PANTHER" id="PTHR42718">
    <property type="entry name" value="MAJOR FACILITATOR SUPERFAMILY MULTIDRUG TRANSPORTER MFSC"/>
    <property type="match status" value="1"/>
</dbReference>
<dbReference type="OrthoDB" id="9807274at2"/>
<evidence type="ECO:0000256" key="7">
    <source>
        <dbReference type="SAM" id="Phobius"/>
    </source>
</evidence>
<comment type="subcellular location">
    <subcellularLocation>
        <location evidence="1">Cell membrane</location>
        <topology evidence="1">Multi-pass membrane protein</topology>
    </subcellularLocation>
</comment>
<feature type="transmembrane region" description="Helical" evidence="7">
    <location>
        <begin position="339"/>
        <end position="359"/>
    </location>
</feature>
<feature type="transmembrane region" description="Helical" evidence="7">
    <location>
        <begin position="305"/>
        <end position="327"/>
    </location>
</feature>
<sequence length="478" mass="49197">MSSTPLPFGAHRSLSWSLALLAFAQLIYSLDINIVFVALPEIGAGLGFSGQTLQWVVSAYTVFCGGFLLLGGRAADLLGQRRMFIFALWLYALSSLVGGLAWSPAVIVIARAVQGIGAALLFPSTLSLINRLFAEGPPRNRALAIWGGAGASGLTLGSLAGGVLTSAYGWPSVFFVNVLLAAIAIVAAFFVIPKDAPRIERRSFDLPGALTVTAGATLLVYALVQGPEDGWRATPIVSALVLAAVFLLAFAVIESRSRDPLMPVRLFGNRSLAAGMAITFIYMGTFGALPYFLTVLFQSVQGYSALQTGLAFIVPSLAIFSGTQLGARLANRLPMRTTLLAGFVVGILGTLALAPAAFVGAPYAYIVPGLVVSGIGQGIVWTAMWIAAASGVAHHEQGIASGMASTTLNVGNAIGIAVLVAFAHRGIGGLQGDALRDGLAIGSQHAFYLAAAGLVLGLAVSLALPRRTACAAPSGAAA</sequence>
<name>A0A556AC69_9BURK</name>
<dbReference type="Pfam" id="PF07690">
    <property type="entry name" value="MFS_1"/>
    <property type="match status" value="1"/>
</dbReference>
<dbReference type="SUPFAM" id="SSF103473">
    <property type="entry name" value="MFS general substrate transporter"/>
    <property type="match status" value="1"/>
</dbReference>
<dbReference type="PROSITE" id="PS50850">
    <property type="entry name" value="MFS"/>
    <property type="match status" value="1"/>
</dbReference>
<gene>
    <name evidence="9" type="ORF">FOZ76_21900</name>
</gene>
<protein>
    <submittedName>
        <fullName evidence="9">MFS transporter</fullName>
    </submittedName>
</protein>
<dbReference type="GO" id="GO:0005886">
    <property type="term" value="C:plasma membrane"/>
    <property type="evidence" value="ECO:0007669"/>
    <property type="project" value="UniProtKB-SubCell"/>
</dbReference>
<dbReference type="Gene3D" id="1.20.1250.20">
    <property type="entry name" value="MFS general substrate transporter like domains"/>
    <property type="match status" value="1"/>
</dbReference>
<keyword evidence="2" id="KW-0813">Transport</keyword>
<dbReference type="EMBL" id="VLTJ01000039">
    <property type="protein sequence ID" value="TSH90470.1"/>
    <property type="molecule type" value="Genomic_DNA"/>
</dbReference>
<feature type="transmembrane region" description="Helical" evidence="7">
    <location>
        <begin position="408"/>
        <end position="427"/>
    </location>
</feature>
<feature type="transmembrane region" description="Helical" evidence="7">
    <location>
        <begin position="365"/>
        <end position="387"/>
    </location>
</feature>
<evidence type="ECO:0000256" key="4">
    <source>
        <dbReference type="ARBA" id="ARBA00022692"/>
    </source>
</evidence>
<feature type="transmembrane region" description="Helical" evidence="7">
    <location>
        <begin position="204"/>
        <end position="224"/>
    </location>
</feature>
<dbReference type="AlphaFoldDB" id="A0A556AC69"/>
<comment type="caution">
    <text evidence="9">The sequence shown here is derived from an EMBL/GenBank/DDBJ whole genome shotgun (WGS) entry which is preliminary data.</text>
</comment>
<evidence type="ECO:0000256" key="1">
    <source>
        <dbReference type="ARBA" id="ARBA00004651"/>
    </source>
</evidence>
<dbReference type="Proteomes" id="UP000318405">
    <property type="component" value="Unassembled WGS sequence"/>
</dbReference>
<evidence type="ECO:0000256" key="6">
    <source>
        <dbReference type="ARBA" id="ARBA00023136"/>
    </source>
</evidence>
<feature type="transmembrane region" description="Helical" evidence="7">
    <location>
        <begin position="108"/>
        <end position="130"/>
    </location>
</feature>